<evidence type="ECO:0000313" key="3">
    <source>
        <dbReference type="Proteomes" id="UP000828390"/>
    </source>
</evidence>
<reference evidence="2" key="1">
    <citation type="journal article" date="2019" name="bioRxiv">
        <title>The Genome of the Zebra Mussel, Dreissena polymorpha: A Resource for Invasive Species Research.</title>
        <authorList>
            <person name="McCartney M.A."/>
            <person name="Auch B."/>
            <person name="Kono T."/>
            <person name="Mallez S."/>
            <person name="Zhang Y."/>
            <person name="Obille A."/>
            <person name="Becker A."/>
            <person name="Abrahante J.E."/>
            <person name="Garbe J."/>
            <person name="Badalamenti J.P."/>
            <person name="Herman A."/>
            <person name="Mangelson H."/>
            <person name="Liachko I."/>
            <person name="Sullivan S."/>
            <person name="Sone E.D."/>
            <person name="Koren S."/>
            <person name="Silverstein K.A.T."/>
            <person name="Beckman K.B."/>
            <person name="Gohl D.M."/>
        </authorList>
    </citation>
    <scope>NUCLEOTIDE SEQUENCE</scope>
    <source>
        <strain evidence="2">Duluth1</strain>
        <tissue evidence="2">Whole animal</tissue>
    </source>
</reference>
<organism evidence="2 3">
    <name type="scientific">Dreissena polymorpha</name>
    <name type="common">Zebra mussel</name>
    <name type="synonym">Mytilus polymorpha</name>
    <dbReference type="NCBI Taxonomy" id="45954"/>
    <lineage>
        <taxon>Eukaryota</taxon>
        <taxon>Metazoa</taxon>
        <taxon>Spiralia</taxon>
        <taxon>Lophotrochozoa</taxon>
        <taxon>Mollusca</taxon>
        <taxon>Bivalvia</taxon>
        <taxon>Autobranchia</taxon>
        <taxon>Heteroconchia</taxon>
        <taxon>Euheterodonta</taxon>
        <taxon>Imparidentia</taxon>
        <taxon>Neoheterodontei</taxon>
        <taxon>Myida</taxon>
        <taxon>Dreissenoidea</taxon>
        <taxon>Dreissenidae</taxon>
        <taxon>Dreissena</taxon>
    </lineage>
</organism>
<comment type="caution">
    <text evidence="2">The sequence shown here is derived from an EMBL/GenBank/DDBJ whole genome shotgun (WGS) entry which is preliminary data.</text>
</comment>
<feature type="compositionally biased region" description="Polar residues" evidence="1">
    <location>
        <begin position="44"/>
        <end position="65"/>
    </location>
</feature>
<feature type="region of interest" description="Disordered" evidence="1">
    <location>
        <begin position="36"/>
        <end position="72"/>
    </location>
</feature>
<evidence type="ECO:0000313" key="2">
    <source>
        <dbReference type="EMBL" id="KAH3884395.1"/>
    </source>
</evidence>
<evidence type="ECO:0000256" key="1">
    <source>
        <dbReference type="SAM" id="MobiDB-lite"/>
    </source>
</evidence>
<name>A0A9D4MY92_DREPO</name>
<dbReference type="EMBL" id="JAIWYP010000001">
    <property type="protein sequence ID" value="KAH3884395.1"/>
    <property type="molecule type" value="Genomic_DNA"/>
</dbReference>
<dbReference type="AlphaFoldDB" id="A0A9D4MY92"/>
<feature type="compositionally biased region" description="Basic and acidic residues" evidence="1">
    <location>
        <begin position="7"/>
        <end position="22"/>
    </location>
</feature>
<dbReference type="Proteomes" id="UP000828390">
    <property type="component" value="Unassembled WGS sequence"/>
</dbReference>
<feature type="region of interest" description="Disordered" evidence="1">
    <location>
        <begin position="1"/>
        <end position="22"/>
    </location>
</feature>
<sequence>MSGFAKQVDERMKKMEDDMKSVKEGMHELKTDREIKESVAGAGASQQVSDQSINSSGREPPSTNAKEILGSFQDRMDRKNNVVFYNVNVKEGLGNLVTEKVKHDKAEVKVIA</sequence>
<proteinExistence type="predicted"/>
<keyword evidence="3" id="KW-1185">Reference proteome</keyword>
<gene>
    <name evidence="2" type="ORF">DPMN_008373</name>
</gene>
<protein>
    <submittedName>
        <fullName evidence="2">Uncharacterized protein</fullName>
    </submittedName>
</protein>
<accession>A0A9D4MY92</accession>
<reference evidence="2" key="2">
    <citation type="submission" date="2020-11" db="EMBL/GenBank/DDBJ databases">
        <authorList>
            <person name="McCartney M.A."/>
            <person name="Auch B."/>
            <person name="Kono T."/>
            <person name="Mallez S."/>
            <person name="Becker A."/>
            <person name="Gohl D.M."/>
            <person name="Silverstein K.A.T."/>
            <person name="Koren S."/>
            <person name="Bechman K.B."/>
            <person name="Herman A."/>
            <person name="Abrahante J.E."/>
            <person name="Garbe J."/>
        </authorList>
    </citation>
    <scope>NUCLEOTIDE SEQUENCE</scope>
    <source>
        <strain evidence="2">Duluth1</strain>
        <tissue evidence="2">Whole animal</tissue>
    </source>
</reference>